<comment type="caution">
    <text evidence="6">The sequence shown here is derived from an EMBL/GenBank/DDBJ whole genome shotgun (WGS) entry which is preliminary data.</text>
</comment>
<evidence type="ECO:0000256" key="3">
    <source>
        <dbReference type="ARBA" id="ARBA00022827"/>
    </source>
</evidence>
<evidence type="ECO:0000256" key="1">
    <source>
        <dbReference type="ARBA" id="ARBA00001974"/>
    </source>
</evidence>
<evidence type="ECO:0008006" key="8">
    <source>
        <dbReference type="Google" id="ProtNLM"/>
    </source>
</evidence>
<evidence type="ECO:0000256" key="5">
    <source>
        <dbReference type="ARBA" id="ARBA00023033"/>
    </source>
</evidence>
<dbReference type="Proteomes" id="UP001610444">
    <property type="component" value="Unassembled WGS sequence"/>
</dbReference>
<dbReference type="PANTHER" id="PTHR43872">
    <property type="entry name" value="MONOOXYGENASE, PUTATIVE (AFU_ORTHOLOGUE AFUA_8G02570)-RELATED"/>
    <property type="match status" value="1"/>
</dbReference>
<keyword evidence="4" id="KW-0560">Oxidoreductase</keyword>
<evidence type="ECO:0000313" key="7">
    <source>
        <dbReference type="Proteomes" id="UP001610444"/>
    </source>
</evidence>
<evidence type="ECO:0000256" key="2">
    <source>
        <dbReference type="ARBA" id="ARBA00022630"/>
    </source>
</evidence>
<dbReference type="GeneID" id="98158889"/>
<protein>
    <recommendedName>
        <fullName evidence="8">FAD/NAD(P)-binding domain-containing protein</fullName>
    </recommendedName>
</protein>
<organism evidence="6 7">
    <name type="scientific">Aspergillus pseudodeflectus</name>
    <dbReference type="NCBI Taxonomy" id="176178"/>
    <lineage>
        <taxon>Eukaryota</taxon>
        <taxon>Fungi</taxon>
        <taxon>Dikarya</taxon>
        <taxon>Ascomycota</taxon>
        <taxon>Pezizomycotina</taxon>
        <taxon>Eurotiomycetes</taxon>
        <taxon>Eurotiomycetidae</taxon>
        <taxon>Eurotiales</taxon>
        <taxon>Aspergillaceae</taxon>
        <taxon>Aspergillus</taxon>
        <taxon>Aspergillus subgen. Nidulantes</taxon>
    </lineage>
</organism>
<sequence length="455" mass="51038">MTERFDVVIVGADISGINAAYRLQAALPDLSYTILEARDSLGGTWDFPIAEGVAILHYLRSAAAYSGVDKRIQFVHRLVAAEWSSAQHLCRLNVDTAAVSKQITACFVLFCTGYYNYHTPLQADIPHLDQLSGQVIHPQFWPADLKYEGKSFVVIGSGATAITLVPKLAEHDANVAVLQRSPSYILSVPNNSRSWLSYILPTRQYRKMQRFYFMLTSRLFFLFCPSMPGSARWLLRQQVHSLLPRNVPFDPHFVPRYNPWEQRLCLCPDGDFFKSLHSGRVQIKTDTIRTVTPAGIELSSGEHIKADAIVTATGLRLQVAGGVHLTIDGLPHNLPSKYLWQGMLQQDLPNAAFMLGYTNASWTLSADATAHFICRLLREMDRRDAKAVVPRLEASNAQRMEQRPLLNLNSTYVKEAAGDLPLAGDRGPWQPRDHYWKDLGFARNGDLDDGLEFLP</sequence>
<evidence type="ECO:0000313" key="6">
    <source>
        <dbReference type="EMBL" id="KAL2837378.1"/>
    </source>
</evidence>
<dbReference type="InterPro" id="IPR036188">
    <property type="entry name" value="FAD/NAD-bd_sf"/>
</dbReference>
<keyword evidence="3" id="KW-0274">FAD</keyword>
<reference evidence="6 7" key="1">
    <citation type="submission" date="2024-07" db="EMBL/GenBank/DDBJ databases">
        <title>Section-level genome sequencing and comparative genomics of Aspergillus sections Usti and Cavernicolus.</title>
        <authorList>
            <consortium name="Lawrence Berkeley National Laboratory"/>
            <person name="Nybo J.L."/>
            <person name="Vesth T.C."/>
            <person name="Theobald S."/>
            <person name="Frisvad J.C."/>
            <person name="Larsen T.O."/>
            <person name="Kjaerboelling I."/>
            <person name="Rothschild-Mancinelli K."/>
            <person name="Lyhne E.K."/>
            <person name="Kogle M.E."/>
            <person name="Barry K."/>
            <person name="Clum A."/>
            <person name="Na H."/>
            <person name="Ledsgaard L."/>
            <person name="Lin J."/>
            <person name="Lipzen A."/>
            <person name="Kuo A."/>
            <person name="Riley R."/>
            <person name="Mondo S."/>
            <person name="LaButti K."/>
            <person name="Haridas S."/>
            <person name="Pangalinan J."/>
            <person name="Salamov A.A."/>
            <person name="Simmons B.A."/>
            <person name="Magnuson J.K."/>
            <person name="Chen J."/>
            <person name="Drula E."/>
            <person name="Henrissat B."/>
            <person name="Wiebenga A."/>
            <person name="Lubbers R.J."/>
            <person name="Gomes A.C."/>
            <person name="Macurrencykelacurrency M.R."/>
            <person name="Stajich J."/>
            <person name="Grigoriev I.V."/>
            <person name="Mortensen U.H."/>
            <person name="De vries R.P."/>
            <person name="Baker S.E."/>
            <person name="Andersen M.R."/>
        </authorList>
    </citation>
    <scope>NUCLEOTIDE SEQUENCE [LARGE SCALE GENOMIC DNA]</scope>
    <source>
        <strain evidence="6 7">CBS 756.74</strain>
    </source>
</reference>
<dbReference type="PANTHER" id="PTHR43872:SF1">
    <property type="entry name" value="MONOOXYGENASE, PUTATIVE (AFU_ORTHOLOGUE AFUA_8G02570)-RELATED"/>
    <property type="match status" value="1"/>
</dbReference>
<dbReference type="Pfam" id="PF00743">
    <property type="entry name" value="FMO-like"/>
    <property type="match status" value="1"/>
</dbReference>
<dbReference type="SUPFAM" id="SSF51905">
    <property type="entry name" value="FAD/NAD(P)-binding domain"/>
    <property type="match status" value="1"/>
</dbReference>
<dbReference type="Pfam" id="PF13450">
    <property type="entry name" value="NAD_binding_8"/>
    <property type="match status" value="1"/>
</dbReference>
<dbReference type="InterPro" id="IPR020946">
    <property type="entry name" value="Flavin_mOase-like"/>
</dbReference>
<keyword evidence="5" id="KW-0503">Monooxygenase</keyword>
<keyword evidence="2" id="KW-0285">Flavoprotein</keyword>
<dbReference type="EMBL" id="JBFXLR010000098">
    <property type="protein sequence ID" value="KAL2837378.1"/>
    <property type="molecule type" value="Genomic_DNA"/>
</dbReference>
<dbReference type="RefSeq" id="XP_070892513.1">
    <property type="nucleotide sequence ID" value="XM_071043725.1"/>
</dbReference>
<comment type="cofactor">
    <cofactor evidence="1">
        <name>FAD</name>
        <dbReference type="ChEBI" id="CHEBI:57692"/>
    </cofactor>
</comment>
<accession>A0ABR4JBE4</accession>
<keyword evidence="7" id="KW-1185">Reference proteome</keyword>
<proteinExistence type="predicted"/>
<dbReference type="Gene3D" id="3.50.50.60">
    <property type="entry name" value="FAD/NAD(P)-binding domain"/>
    <property type="match status" value="3"/>
</dbReference>
<dbReference type="InterPro" id="IPR051820">
    <property type="entry name" value="FAD-binding_MO"/>
</dbReference>
<evidence type="ECO:0000256" key="4">
    <source>
        <dbReference type="ARBA" id="ARBA00023002"/>
    </source>
</evidence>
<gene>
    <name evidence="6" type="ORF">BJX68DRAFT_259604</name>
</gene>
<name>A0ABR4JBE4_9EURO</name>